<dbReference type="Pfam" id="PF01594">
    <property type="entry name" value="AI-2E_transport"/>
    <property type="match status" value="1"/>
</dbReference>
<accession>A0A0B4XBE2</accession>
<feature type="transmembrane region" description="Helical" evidence="6">
    <location>
        <begin position="237"/>
        <end position="259"/>
    </location>
</feature>
<dbReference type="RefSeq" id="WP_040116403.1">
    <property type="nucleotide sequence ID" value="NZ_CP006880.1"/>
</dbReference>
<reference evidence="7 8" key="1">
    <citation type="submission" date="2013-11" db="EMBL/GenBank/DDBJ databases">
        <title>Complete genome sequence of Rhizobium gallicum bv. gallicum R602.</title>
        <authorList>
            <person name="Bustos P."/>
            <person name="Santamaria R.I."/>
            <person name="Lozano L."/>
            <person name="Acosta J.L."/>
            <person name="Ormeno-Orrillo E."/>
            <person name="Rogel M.A."/>
            <person name="Romero D."/>
            <person name="Cevallos M.A."/>
            <person name="Martinez-Romero E."/>
            <person name="Gonzalez V."/>
        </authorList>
    </citation>
    <scope>NUCLEOTIDE SEQUENCE [LARGE SCALE GENOMIC DNA]</scope>
    <source>
        <strain evidence="7 8">R602</strain>
        <plasmid evidence="7 8">pRgalR602c</plasmid>
    </source>
</reference>
<feature type="transmembrane region" description="Helical" evidence="6">
    <location>
        <begin position="266"/>
        <end position="288"/>
    </location>
</feature>
<gene>
    <name evidence="7" type="ORF">RGR602_PC00028</name>
</gene>
<evidence type="ECO:0000256" key="5">
    <source>
        <dbReference type="ARBA" id="ARBA00023136"/>
    </source>
</evidence>
<feature type="transmembrane region" description="Helical" evidence="6">
    <location>
        <begin position="308"/>
        <end position="341"/>
    </location>
</feature>
<sequence length="353" mass="38586">MTVHRIGFYVLLVLVTIGFVVVILPFYSAIFWAVIHAVIFHPAHSRIEGLVGRRRSLAAALSVLMCVCLVIVPGMLVLSALVQEASSLYERLDRGEIDIWHALTQAKATLPVYVQEWLDTLKLKQQFTDPDTGLSSAMMEGGRFFAGRAFSLGQNALQFFIAFGVMLYLLFFLFRDGRAITVMVRRAIPLSDDHTRQFTAKFASVVRATMRGNIIIALVQGTIGGLTFWALGIEPALLWGVLMILLSLLPVIGAALVWLPAAVYLALIGAWVKVAVLVVVGGFVISLVDNLLRPLLVGKETRMPDYVVLVSTIGGISLIGINGFVIGPLFAALFISAWSIFISERDSNPSHFG</sequence>
<evidence type="ECO:0000256" key="3">
    <source>
        <dbReference type="ARBA" id="ARBA00022692"/>
    </source>
</evidence>
<feature type="transmembrane region" description="Helical" evidence="6">
    <location>
        <begin position="6"/>
        <end position="35"/>
    </location>
</feature>
<comment type="similarity">
    <text evidence="2">Belongs to the autoinducer-2 exporter (AI-2E) (TC 2.A.86) family.</text>
</comment>
<keyword evidence="5 6" id="KW-0472">Membrane</keyword>
<organism evidence="7 8">
    <name type="scientific">Rhizobium gallicum bv. gallicum R602sp</name>
    <dbReference type="NCBI Taxonomy" id="1041138"/>
    <lineage>
        <taxon>Bacteria</taxon>
        <taxon>Pseudomonadati</taxon>
        <taxon>Pseudomonadota</taxon>
        <taxon>Alphaproteobacteria</taxon>
        <taxon>Hyphomicrobiales</taxon>
        <taxon>Rhizobiaceae</taxon>
        <taxon>Rhizobium/Agrobacterium group</taxon>
        <taxon>Rhizobium</taxon>
    </lineage>
</organism>
<protein>
    <submittedName>
        <fullName evidence="7">Transporter permease protein</fullName>
    </submittedName>
</protein>
<dbReference type="KEGG" id="rga:RGR602_PC00028"/>
<evidence type="ECO:0000313" key="7">
    <source>
        <dbReference type="EMBL" id="AJD44075.1"/>
    </source>
</evidence>
<name>A0A0B4XBE2_9HYPH</name>
<dbReference type="EMBL" id="CP006880">
    <property type="protein sequence ID" value="AJD44075.1"/>
    <property type="molecule type" value="Genomic_DNA"/>
</dbReference>
<comment type="subcellular location">
    <subcellularLocation>
        <location evidence="1">Membrane</location>
        <topology evidence="1">Multi-pass membrane protein</topology>
    </subcellularLocation>
</comment>
<dbReference type="PANTHER" id="PTHR21716:SF4">
    <property type="entry name" value="TRANSMEMBRANE PROTEIN 245"/>
    <property type="match status" value="1"/>
</dbReference>
<keyword evidence="7" id="KW-0614">Plasmid</keyword>
<dbReference type="InterPro" id="IPR002549">
    <property type="entry name" value="AI-2E-like"/>
</dbReference>
<keyword evidence="4 6" id="KW-1133">Transmembrane helix</keyword>
<proteinExistence type="inferred from homology"/>
<feature type="transmembrane region" description="Helical" evidence="6">
    <location>
        <begin position="56"/>
        <end position="82"/>
    </location>
</feature>
<evidence type="ECO:0000256" key="1">
    <source>
        <dbReference type="ARBA" id="ARBA00004141"/>
    </source>
</evidence>
<evidence type="ECO:0000256" key="4">
    <source>
        <dbReference type="ARBA" id="ARBA00022989"/>
    </source>
</evidence>
<feature type="transmembrane region" description="Helical" evidence="6">
    <location>
        <begin position="214"/>
        <end position="231"/>
    </location>
</feature>
<evidence type="ECO:0000313" key="8">
    <source>
        <dbReference type="Proteomes" id="UP000031368"/>
    </source>
</evidence>
<feature type="transmembrane region" description="Helical" evidence="6">
    <location>
        <begin position="156"/>
        <end position="174"/>
    </location>
</feature>
<evidence type="ECO:0000256" key="6">
    <source>
        <dbReference type="SAM" id="Phobius"/>
    </source>
</evidence>
<geneLocation type="plasmid" evidence="7 8">
    <name>pRgalR602c</name>
</geneLocation>
<dbReference type="Proteomes" id="UP000031368">
    <property type="component" value="Plasmid pRgalR602c"/>
</dbReference>
<dbReference type="HOGENOM" id="CLU_041771_2_2_5"/>
<dbReference type="AlphaFoldDB" id="A0A0B4XBE2"/>
<keyword evidence="8" id="KW-1185">Reference proteome</keyword>
<dbReference type="PANTHER" id="PTHR21716">
    <property type="entry name" value="TRANSMEMBRANE PROTEIN"/>
    <property type="match status" value="1"/>
</dbReference>
<dbReference type="GO" id="GO:0016020">
    <property type="term" value="C:membrane"/>
    <property type="evidence" value="ECO:0007669"/>
    <property type="project" value="UniProtKB-SubCell"/>
</dbReference>
<evidence type="ECO:0000256" key="2">
    <source>
        <dbReference type="ARBA" id="ARBA00009773"/>
    </source>
</evidence>
<keyword evidence="3 6" id="KW-0812">Transmembrane</keyword>